<reference evidence="15" key="2">
    <citation type="submission" date="2025-08" db="UniProtKB">
        <authorList>
            <consortium name="Ensembl"/>
        </authorList>
    </citation>
    <scope>IDENTIFICATION</scope>
</reference>
<keyword evidence="6" id="KW-0862">Zinc</keyword>
<dbReference type="FunFam" id="3.30.160.60:FF:000363">
    <property type="entry name" value="Zinc finger protein 239"/>
    <property type="match status" value="1"/>
</dbReference>
<dbReference type="InterPro" id="IPR001909">
    <property type="entry name" value="KRAB"/>
</dbReference>
<dbReference type="SUPFAM" id="SSF57667">
    <property type="entry name" value="beta-beta-alpha zinc fingers"/>
    <property type="match status" value="4"/>
</dbReference>
<dbReference type="Proteomes" id="UP000001646">
    <property type="component" value="Unplaced"/>
</dbReference>
<dbReference type="Gene3D" id="3.30.160.60">
    <property type="entry name" value="Classic Zinc Finger"/>
    <property type="match status" value="5"/>
</dbReference>
<evidence type="ECO:0000256" key="10">
    <source>
        <dbReference type="ARBA" id="ARBA00023242"/>
    </source>
</evidence>
<feature type="domain" description="C2H2-type" evidence="13">
    <location>
        <begin position="273"/>
        <end position="300"/>
    </location>
</feature>
<evidence type="ECO:0000256" key="3">
    <source>
        <dbReference type="ARBA" id="ARBA00022723"/>
    </source>
</evidence>
<evidence type="ECO:0000259" key="13">
    <source>
        <dbReference type="PROSITE" id="PS50157"/>
    </source>
</evidence>
<feature type="domain" description="C2H2-type" evidence="13">
    <location>
        <begin position="246"/>
        <end position="273"/>
    </location>
</feature>
<keyword evidence="5 11" id="KW-0863">Zinc-finger</keyword>
<proteinExistence type="predicted"/>
<feature type="domain" description="C2H2-type" evidence="13">
    <location>
        <begin position="406"/>
        <end position="433"/>
    </location>
</feature>
<organism evidence="15 16">
    <name type="scientific">Anolis carolinensis</name>
    <name type="common">Green anole</name>
    <name type="synonym">American chameleon</name>
    <dbReference type="NCBI Taxonomy" id="28377"/>
    <lineage>
        <taxon>Eukaryota</taxon>
        <taxon>Metazoa</taxon>
        <taxon>Chordata</taxon>
        <taxon>Craniata</taxon>
        <taxon>Vertebrata</taxon>
        <taxon>Euteleostomi</taxon>
        <taxon>Lepidosauria</taxon>
        <taxon>Squamata</taxon>
        <taxon>Bifurcata</taxon>
        <taxon>Unidentata</taxon>
        <taxon>Episquamata</taxon>
        <taxon>Toxicofera</taxon>
        <taxon>Iguania</taxon>
        <taxon>Dactyloidae</taxon>
        <taxon>Anolis</taxon>
    </lineage>
</organism>
<dbReference type="Gene3D" id="6.10.140.140">
    <property type="match status" value="1"/>
</dbReference>
<evidence type="ECO:0000256" key="12">
    <source>
        <dbReference type="SAM" id="MobiDB-lite"/>
    </source>
</evidence>
<evidence type="ECO:0000256" key="11">
    <source>
        <dbReference type="PROSITE-ProRule" id="PRU00042"/>
    </source>
</evidence>
<feature type="domain" description="C2H2-type" evidence="13">
    <location>
        <begin position="192"/>
        <end position="220"/>
    </location>
</feature>
<dbReference type="GO" id="GO:0003700">
    <property type="term" value="F:DNA-binding transcription factor activity"/>
    <property type="evidence" value="ECO:0000318"/>
    <property type="project" value="GO_Central"/>
</dbReference>
<evidence type="ECO:0000256" key="7">
    <source>
        <dbReference type="ARBA" id="ARBA00023015"/>
    </source>
</evidence>
<evidence type="ECO:0000256" key="1">
    <source>
        <dbReference type="ARBA" id="ARBA00003767"/>
    </source>
</evidence>
<evidence type="ECO:0000256" key="5">
    <source>
        <dbReference type="ARBA" id="ARBA00022771"/>
    </source>
</evidence>
<protein>
    <submittedName>
        <fullName evidence="15">Uncharacterized protein</fullName>
    </submittedName>
</protein>
<dbReference type="Pfam" id="PF01352">
    <property type="entry name" value="KRAB"/>
    <property type="match status" value="1"/>
</dbReference>
<dbReference type="SMART" id="SM00349">
    <property type="entry name" value="KRAB"/>
    <property type="match status" value="1"/>
</dbReference>
<dbReference type="Pfam" id="PF00096">
    <property type="entry name" value="zf-C2H2"/>
    <property type="match status" value="4"/>
</dbReference>
<name>A0A803TGU3_ANOCA</name>
<dbReference type="PROSITE" id="PS50157">
    <property type="entry name" value="ZINC_FINGER_C2H2_2"/>
    <property type="match status" value="8"/>
</dbReference>
<feature type="domain" description="C2H2-type" evidence="13">
    <location>
        <begin position="301"/>
        <end position="329"/>
    </location>
</feature>
<feature type="region of interest" description="Disordered" evidence="12">
    <location>
        <begin position="317"/>
        <end position="349"/>
    </location>
</feature>
<feature type="compositionally biased region" description="Acidic residues" evidence="12">
    <location>
        <begin position="221"/>
        <end position="233"/>
    </location>
</feature>
<dbReference type="GO" id="GO:0008270">
    <property type="term" value="F:zinc ion binding"/>
    <property type="evidence" value="ECO:0007669"/>
    <property type="project" value="UniProtKB-KW"/>
</dbReference>
<evidence type="ECO:0000256" key="8">
    <source>
        <dbReference type="ARBA" id="ARBA00023125"/>
    </source>
</evidence>
<dbReference type="FunFam" id="3.30.160.60:FF:000688">
    <property type="entry name" value="zinc finger protein 197 isoform X1"/>
    <property type="match status" value="1"/>
</dbReference>
<keyword evidence="9" id="KW-0804">Transcription</keyword>
<feature type="domain" description="C2H2-type" evidence="13">
    <location>
        <begin position="434"/>
        <end position="461"/>
    </location>
</feature>
<dbReference type="InterPro" id="IPR013087">
    <property type="entry name" value="Znf_C2H2_type"/>
</dbReference>
<dbReference type="FunFam" id="3.30.160.60:FF:002343">
    <property type="entry name" value="Zinc finger protein 33A"/>
    <property type="match status" value="1"/>
</dbReference>
<evidence type="ECO:0000259" key="14">
    <source>
        <dbReference type="PROSITE" id="PS50805"/>
    </source>
</evidence>
<reference evidence="15" key="3">
    <citation type="submission" date="2025-09" db="UniProtKB">
        <authorList>
            <consortium name="Ensembl"/>
        </authorList>
    </citation>
    <scope>IDENTIFICATION</scope>
</reference>
<dbReference type="SUPFAM" id="SSF109640">
    <property type="entry name" value="KRAB domain (Kruppel-associated box)"/>
    <property type="match status" value="1"/>
</dbReference>
<reference evidence="15" key="1">
    <citation type="submission" date="2009-12" db="EMBL/GenBank/DDBJ databases">
        <title>The Genome Sequence of Anolis carolinensis (Green Anole Lizard).</title>
        <authorList>
            <consortium name="The Genome Sequencing Platform"/>
            <person name="Di Palma F."/>
            <person name="Alfoldi J."/>
            <person name="Heiman D."/>
            <person name="Young S."/>
            <person name="Grabherr M."/>
            <person name="Johnson J."/>
            <person name="Lander E.S."/>
            <person name="Lindblad-Toh K."/>
        </authorList>
    </citation>
    <scope>NUCLEOTIDE SEQUENCE [LARGE SCALE GENOMIC DNA]</scope>
    <source>
        <strain evidence="15">JBL SC #1</strain>
    </source>
</reference>
<dbReference type="PROSITE" id="PS50805">
    <property type="entry name" value="KRAB"/>
    <property type="match status" value="1"/>
</dbReference>
<dbReference type="InParanoid" id="A0A803TGU3"/>
<keyword evidence="16" id="KW-1185">Reference proteome</keyword>
<keyword evidence="3" id="KW-0479">Metal-binding</keyword>
<comment type="subcellular location">
    <subcellularLocation>
        <location evidence="2">Nucleus</location>
    </subcellularLocation>
</comment>
<dbReference type="AlphaFoldDB" id="A0A803TGU3"/>
<dbReference type="CDD" id="cd07765">
    <property type="entry name" value="KRAB_A-box"/>
    <property type="match status" value="1"/>
</dbReference>
<dbReference type="GO" id="GO:0005634">
    <property type="term" value="C:nucleus"/>
    <property type="evidence" value="ECO:0007669"/>
    <property type="project" value="UniProtKB-SubCell"/>
</dbReference>
<dbReference type="SMART" id="SM00355">
    <property type="entry name" value="ZnF_C2H2"/>
    <property type="match status" value="8"/>
</dbReference>
<keyword evidence="10" id="KW-0539">Nucleus</keyword>
<evidence type="ECO:0000256" key="6">
    <source>
        <dbReference type="ARBA" id="ARBA00022833"/>
    </source>
</evidence>
<dbReference type="PROSITE" id="PS00028">
    <property type="entry name" value="ZINC_FINGER_C2H2_1"/>
    <property type="match status" value="7"/>
</dbReference>
<dbReference type="InterPro" id="IPR036051">
    <property type="entry name" value="KRAB_dom_sf"/>
</dbReference>
<evidence type="ECO:0000256" key="4">
    <source>
        <dbReference type="ARBA" id="ARBA00022737"/>
    </source>
</evidence>
<comment type="function">
    <text evidence="1">May be involved in transcriptional regulation.</text>
</comment>
<evidence type="ECO:0000313" key="15">
    <source>
        <dbReference type="Ensembl" id="ENSACAP00000034433.1"/>
    </source>
</evidence>
<evidence type="ECO:0000256" key="9">
    <source>
        <dbReference type="ARBA" id="ARBA00023163"/>
    </source>
</evidence>
<feature type="compositionally biased region" description="Basic and acidic residues" evidence="12">
    <location>
        <begin position="318"/>
        <end position="349"/>
    </location>
</feature>
<gene>
    <name evidence="15" type="primary">LOC134292641</name>
</gene>
<evidence type="ECO:0000313" key="16">
    <source>
        <dbReference type="Proteomes" id="UP000001646"/>
    </source>
</evidence>
<accession>A0A803TGU3</accession>
<dbReference type="GeneTree" id="ENSGT01150000286941"/>
<feature type="domain" description="C2H2-type" evidence="13">
    <location>
        <begin position="378"/>
        <end position="405"/>
    </location>
</feature>
<dbReference type="Ensembl" id="ENSACAT00000042901.1">
    <property type="protein sequence ID" value="ENSACAP00000034433.1"/>
    <property type="gene ID" value="ENSACAG00000034890.1"/>
</dbReference>
<dbReference type="GO" id="GO:0006357">
    <property type="term" value="P:regulation of transcription by RNA polymerase II"/>
    <property type="evidence" value="ECO:0000318"/>
    <property type="project" value="GO_Central"/>
</dbReference>
<feature type="domain" description="C2H2-type" evidence="13">
    <location>
        <begin position="350"/>
        <end position="377"/>
    </location>
</feature>
<feature type="domain" description="KRAB" evidence="14">
    <location>
        <begin position="38"/>
        <end position="112"/>
    </location>
</feature>
<keyword evidence="7" id="KW-0805">Transcription regulation</keyword>
<keyword evidence="8" id="KW-0238">DNA-binding</keyword>
<dbReference type="PANTHER" id="PTHR24381">
    <property type="entry name" value="ZINC FINGER PROTEIN"/>
    <property type="match status" value="1"/>
</dbReference>
<keyword evidence="4" id="KW-0677">Repeat</keyword>
<feature type="region of interest" description="Disordered" evidence="12">
    <location>
        <begin position="219"/>
        <end position="240"/>
    </location>
</feature>
<dbReference type="GO" id="GO:0000978">
    <property type="term" value="F:RNA polymerase II cis-regulatory region sequence-specific DNA binding"/>
    <property type="evidence" value="ECO:0000318"/>
    <property type="project" value="GO_Central"/>
</dbReference>
<dbReference type="PANTHER" id="PTHR24381:SF269">
    <property type="entry name" value="ZINC FINGER PROTEIN 398"/>
    <property type="match status" value="1"/>
</dbReference>
<feature type="region of interest" description="Disordered" evidence="12">
    <location>
        <begin position="86"/>
        <end position="125"/>
    </location>
</feature>
<sequence>MFLGNAAVFEGQCELIPGCEPMNVPFPRLSCLSLQIPVTFEDVTVHFTLEEWDSLLEWQQALYLEVMEANFELVASLVQAGSVPHTPELIGKTEQGDEPWAPGPQIPGSEEDQGNPGSGHGGGAQEVRVKEEPGLIWDLPSSSSSWGSLGCSPLPLALCPSWCQVKLTDVRSLSPEALLEATEGSNHQAQLLICRECGKSCADEESLRWHQWMVHEVRKEEEDEEEEEEEENEEGAKEVVDRKGPFACTSCGKVFVHRRNLLAHKKHRSKRRHDCVQCGAHFCLRGDLLRHRGDHAGEGPHPCGTCSLVFQHKRHLDAHKAEEHSAAESEPQRQDPRSEDGGGEEGDRPFDCPTCGERFSWRESLQIHQSTHRPEQAFQCALCGRSFSRRRNLLAHQRIHTGDRPFACLDCGRRFVTNSGLAGHARLHRRQQPFLCRHCGRRFRHREKLLEHQAAHVAQAVEEEPET</sequence>
<dbReference type="InterPro" id="IPR036236">
    <property type="entry name" value="Znf_C2H2_sf"/>
</dbReference>
<evidence type="ECO:0000256" key="2">
    <source>
        <dbReference type="ARBA" id="ARBA00004123"/>
    </source>
</evidence>